<reference evidence="2 4" key="2">
    <citation type="journal article" date="2014" name="BMC Genomics">
        <title>An improved genome release (version Mt4.0) for the model legume Medicago truncatula.</title>
        <authorList>
            <person name="Tang H."/>
            <person name="Krishnakumar V."/>
            <person name="Bidwell S."/>
            <person name="Rosen B."/>
            <person name="Chan A."/>
            <person name="Zhou S."/>
            <person name="Gentzbittel L."/>
            <person name="Childs K.L."/>
            <person name="Yandell M."/>
            <person name="Gundlach H."/>
            <person name="Mayer K.F."/>
            <person name="Schwartz D.C."/>
            <person name="Town C.D."/>
        </authorList>
    </citation>
    <scope>GENOME REANNOTATION</scope>
    <source>
        <strain evidence="2">A17</strain>
        <strain evidence="3 4">cv. Jemalong A17</strain>
    </source>
</reference>
<organism evidence="2 4">
    <name type="scientific">Medicago truncatula</name>
    <name type="common">Barrel medic</name>
    <name type="synonym">Medicago tribuloides</name>
    <dbReference type="NCBI Taxonomy" id="3880"/>
    <lineage>
        <taxon>Eukaryota</taxon>
        <taxon>Viridiplantae</taxon>
        <taxon>Streptophyta</taxon>
        <taxon>Embryophyta</taxon>
        <taxon>Tracheophyta</taxon>
        <taxon>Spermatophyta</taxon>
        <taxon>Magnoliopsida</taxon>
        <taxon>eudicotyledons</taxon>
        <taxon>Gunneridae</taxon>
        <taxon>Pentapetalae</taxon>
        <taxon>rosids</taxon>
        <taxon>fabids</taxon>
        <taxon>Fabales</taxon>
        <taxon>Fabaceae</taxon>
        <taxon>Papilionoideae</taxon>
        <taxon>50 kb inversion clade</taxon>
        <taxon>NPAAA clade</taxon>
        <taxon>Hologalegina</taxon>
        <taxon>IRL clade</taxon>
        <taxon>Trifolieae</taxon>
        <taxon>Medicago</taxon>
    </lineage>
</organism>
<dbReference type="HOGENOM" id="CLU_3017255_0_0_1"/>
<reference evidence="2 4" key="1">
    <citation type="journal article" date="2011" name="Nature">
        <title>The Medicago genome provides insight into the evolution of rhizobial symbioses.</title>
        <authorList>
            <person name="Young N.D."/>
            <person name="Debelle F."/>
            <person name="Oldroyd G.E."/>
            <person name="Geurts R."/>
            <person name="Cannon S.B."/>
            <person name="Udvardi M.K."/>
            <person name="Benedito V.A."/>
            <person name="Mayer K.F."/>
            <person name="Gouzy J."/>
            <person name="Schoof H."/>
            <person name="Van de Peer Y."/>
            <person name="Proost S."/>
            <person name="Cook D.R."/>
            <person name="Meyers B.C."/>
            <person name="Spannagl M."/>
            <person name="Cheung F."/>
            <person name="De Mita S."/>
            <person name="Krishnakumar V."/>
            <person name="Gundlach H."/>
            <person name="Zhou S."/>
            <person name="Mudge J."/>
            <person name="Bharti A.K."/>
            <person name="Murray J.D."/>
            <person name="Naoumkina M.A."/>
            <person name="Rosen B."/>
            <person name="Silverstein K.A."/>
            <person name="Tang H."/>
            <person name="Rombauts S."/>
            <person name="Zhao P.X."/>
            <person name="Zhou P."/>
            <person name="Barbe V."/>
            <person name="Bardou P."/>
            <person name="Bechner M."/>
            <person name="Bellec A."/>
            <person name="Berger A."/>
            <person name="Berges H."/>
            <person name="Bidwell S."/>
            <person name="Bisseling T."/>
            <person name="Choisne N."/>
            <person name="Couloux A."/>
            <person name="Denny R."/>
            <person name="Deshpande S."/>
            <person name="Dai X."/>
            <person name="Doyle J.J."/>
            <person name="Dudez A.M."/>
            <person name="Farmer A.D."/>
            <person name="Fouteau S."/>
            <person name="Franken C."/>
            <person name="Gibelin C."/>
            <person name="Gish J."/>
            <person name="Goldstein S."/>
            <person name="Gonzalez A.J."/>
            <person name="Green P.J."/>
            <person name="Hallab A."/>
            <person name="Hartog M."/>
            <person name="Hua A."/>
            <person name="Humphray S.J."/>
            <person name="Jeong D.H."/>
            <person name="Jing Y."/>
            <person name="Jocker A."/>
            <person name="Kenton S.M."/>
            <person name="Kim D.J."/>
            <person name="Klee K."/>
            <person name="Lai H."/>
            <person name="Lang C."/>
            <person name="Lin S."/>
            <person name="Macmil S.L."/>
            <person name="Magdelenat G."/>
            <person name="Matthews L."/>
            <person name="McCorrison J."/>
            <person name="Monaghan E.L."/>
            <person name="Mun J.H."/>
            <person name="Najar F.Z."/>
            <person name="Nicholson C."/>
            <person name="Noirot C."/>
            <person name="O'Bleness M."/>
            <person name="Paule C.R."/>
            <person name="Poulain J."/>
            <person name="Prion F."/>
            <person name="Qin B."/>
            <person name="Qu C."/>
            <person name="Retzel E.F."/>
            <person name="Riddle C."/>
            <person name="Sallet E."/>
            <person name="Samain S."/>
            <person name="Samson N."/>
            <person name="Sanders I."/>
            <person name="Saurat O."/>
            <person name="Scarpelli C."/>
            <person name="Schiex T."/>
            <person name="Segurens B."/>
            <person name="Severin A.J."/>
            <person name="Sherrier D.J."/>
            <person name="Shi R."/>
            <person name="Sims S."/>
            <person name="Singer S.R."/>
            <person name="Sinharoy S."/>
            <person name="Sterck L."/>
            <person name="Viollet A."/>
            <person name="Wang B.B."/>
            <person name="Wang K."/>
            <person name="Wang M."/>
            <person name="Wang X."/>
            <person name="Warfsmann J."/>
            <person name="Weissenbach J."/>
            <person name="White D.D."/>
            <person name="White J.D."/>
            <person name="Wiley G.B."/>
            <person name="Wincker P."/>
            <person name="Xing Y."/>
            <person name="Yang L."/>
            <person name="Yao Z."/>
            <person name="Ying F."/>
            <person name="Zhai J."/>
            <person name="Zhou L."/>
            <person name="Zuber A."/>
            <person name="Denarie J."/>
            <person name="Dixon R.A."/>
            <person name="May G.D."/>
            <person name="Schwartz D.C."/>
            <person name="Rogers J."/>
            <person name="Quetier F."/>
            <person name="Town C.D."/>
            <person name="Roe B.A."/>
        </authorList>
    </citation>
    <scope>NUCLEOTIDE SEQUENCE [LARGE SCALE GENOMIC DNA]</scope>
    <source>
        <strain evidence="2">A17</strain>
        <strain evidence="3 4">cv. Jemalong A17</strain>
    </source>
</reference>
<reference evidence="3" key="3">
    <citation type="submission" date="2015-04" db="UniProtKB">
        <authorList>
            <consortium name="EnsemblPlants"/>
        </authorList>
    </citation>
    <scope>IDENTIFICATION</scope>
    <source>
        <strain evidence="3">cv. Jemalong A17</strain>
    </source>
</reference>
<gene>
    <name evidence="2" type="ordered locus">MTR_3g033235</name>
</gene>
<proteinExistence type="predicted"/>
<evidence type="ECO:0000313" key="4">
    <source>
        <dbReference type="Proteomes" id="UP000002051"/>
    </source>
</evidence>
<accession>A0A072UV47</accession>
<evidence type="ECO:0000313" key="2">
    <source>
        <dbReference type="EMBL" id="KEH33256.1"/>
    </source>
</evidence>
<protein>
    <submittedName>
        <fullName evidence="2 3">Uncharacterized protein</fullName>
    </submittedName>
</protein>
<dbReference type="AlphaFoldDB" id="A0A072UV47"/>
<feature type="region of interest" description="Disordered" evidence="1">
    <location>
        <begin position="14"/>
        <end position="34"/>
    </location>
</feature>
<dbReference type="EnsemblPlants" id="KEH33256">
    <property type="protein sequence ID" value="KEH33256"/>
    <property type="gene ID" value="MTR_3g033235"/>
</dbReference>
<name>A0A072UV47_MEDTR</name>
<dbReference type="Proteomes" id="UP000002051">
    <property type="component" value="Chromosome 3"/>
</dbReference>
<dbReference type="EMBL" id="CM001219">
    <property type="protein sequence ID" value="KEH33256.1"/>
    <property type="molecule type" value="Genomic_DNA"/>
</dbReference>
<keyword evidence="4" id="KW-1185">Reference proteome</keyword>
<sequence length="56" mass="6532">MCLPLEEQNLCSRNLSDHEQSKAAMPLLSPHEQNFSDDRERYLATHHCYPSDENVM</sequence>
<evidence type="ECO:0000256" key="1">
    <source>
        <dbReference type="SAM" id="MobiDB-lite"/>
    </source>
</evidence>
<evidence type="ECO:0000313" key="3">
    <source>
        <dbReference type="EnsemblPlants" id="KEH33256"/>
    </source>
</evidence>